<keyword evidence="2" id="KW-1185">Reference proteome</keyword>
<dbReference type="EMBL" id="DF157261">
    <property type="protein sequence ID" value="GAB69522.1"/>
    <property type="molecule type" value="Genomic_DNA"/>
</dbReference>
<dbReference type="VEuPathDB" id="PlasmoDB:PCYB_002710"/>
<dbReference type="KEGG" id="pcy:PCYB_002710"/>
<name>K6VJF2_PLACD</name>
<organism evidence="1 2">
    <name type="scientific">Plasmodium cynomolgi (strain B)</name>
    <dbReference type="NCBI Taxonomy" id="1120755"/>
    <lineage>
        <taxon>Eukaryota</taxon>
        <taxon>Sar</taxon>
        <taxon>Alveolata</taxon>
        <taxon>Apicomplexa</taxon>
        <taxon>Aconoidasida</taxon>
        <taxon>Haemosporida</taxon>
        <taxon>Plasmodiidae</taxon>
        <taxon>Plasmodium</taxon>
        <taxon>Plasmodium (Plasmodium)</taxon>
    </lineage>
</organism>
<dbReference type="PhylomeDB" id="K6VJF2"/>
<sequence length="145" mass="17704">MRNLEHYSLNRYDYEFLSKITYDFIDKYFEMCDYEMSSKKNIKKCYYYPDIKFIEAIKVSLLDIFDSNTAIIRSTLMNQDEPISTPCRKYICECVKTYDGMQQNYCLYEAGYEKHKNTCSRLEKFRDTYKLYIQNNEDLKDKYLH</sequence>
<protein>
    <recommendedName>
        <fullName evidence="3">CYIR protein</fullName>
    </recommendedName>
</protein>
<evidence type="ECO:0008006" key="3">
    <source>
        <dbReference type="Google" id="ProtNLM"/>
    </source>
</evidence>
<dbReference type="Proteomes" id="UP000006319">
    <property type="component" value="Unassembled WGS sequence"/>
</dbReference>
<dbReference type="GeneID" id="14696064"/>
<evidence type="ECO:0000313" key="1">
    <source>
        <dbReference type="EMBL" id="GAB69522.1"/>
    </source>
</evidence>
<dbReference type="AlphaFoldDB" id="K6VJF2"/>
<gene>
    <name evidence="1" type="ORF">PCYB_002710</name>
</gene>
<dbReference type="RefSeq" id="XP_004227740.1">
    <property type="nucleotide sequence ID" value="XM_004227692.1"/>
</dbReference>
<accession>K6VJF2</accession>
<dbReference type="OrthoDB" id="10545085at2759"/>
<reference evidence="1 2" key="1">
    <citation type="journal article" date="2012" name="Nat. Genet.">
        <title>Plasmodium cynomolgi genome sequences provide insight into Plasmodium vivax and the monkey malaria clade.</title>
        <authorList>
            <person name="Tachibana S."/>
            <person name="Sullivan S.A."/>
            <person name="Kawai S."/>
            <person name="Nakamura S."/>
            <person name="Kim H.R."/>
            <person name="Goto N."/>
            <person name="Arisue N."/>
            <person name="Palacpac N.M.Q."/>
            <person name="Honma H."/>
            <person name="Yagi M."/>
            <person name="Tougan T."/>
            <person name="Katakai Y."/>
            <person name="Kaneko O."/>
            <person name="Mita T."/>
            <person name="Kita K."/>
            <person name="Yasutomi Y."/>
            <person name="Sutton P.L."/>
            <person name="Shakhbatyan R."/>
            <person name="Horii T."/>
            <person name="Yasunaga T."/>
            <person name="Barnwell J.W."/>
            <person name="Escalante A.A."/>
            <person name="Carlton J.M."/>
            <person name="Tanabe K."/>
        </authorList>
    </citation>
    <scope>NUCLEOTIDE SEQUENCE [LARGE SCALE GENOMIC DNA]</scope>
    <source>
        <strain evidence="1 2">B</strain>
    </source>
</reference>
<proteinExistence type="predicted"/>
<evidence type="ECO:0000313" key="2">
    <source>
        <dbReference type="Proteomes" id="UP000006319"/>
    </source>
</evidence>